<keyword evidence="5" id="KW-0732">Signal</keyword>
<dbReference type="GO" id="GO:0016209">
    <property type="term" value="F:antioxidant activity"/>
    <property type="evidence" value="ECO:0007669"/>
    <property type="project" value="InterPro"/>
</dbReference>
<evidence type="ECO:0000313" key="7">
    <source>
        <dbReference type="EMBL" id="TFH80185.1"/>
    </source>
</evidence>
<dbReference type="EMBL" id="SGVY01000022">
    <property type="protein sequence ID" value="TFH80185.1"/>
    <property type="molecule type" value="Genomic_DNA"/>
</dbReference>
<feature type="signal peptide" evidence="5">
    <location>
        <begin position="1"/>
        <end position="21"/>
    </location>
</feature>
<dbReference type="RefSeq" id="WP_134843592.1">
    <property type="nucleotide sequence ID" value="NZ_SGVY01000022.1"/>
</dbReference>
<dbReference type="CDD" id="cd02966">
    <property type="entry name" value="TlpA_like_family"/>
    <property type="match status" value="1"/>
</dbReference>
<dbReference type="Gene3D" id="3.40.30.10">
    <property type="entry name" value="Glutaredoxin"/>
    <property type="match status" value="1"/>
</dbReference>
<gene>
    <name evidence="7" type="ORF">EXN75_09300</name>
</gene>
<protein>
    <submittedName>
        <fullName evidence="7">AhpC/TSA family protein</fullName>
    </submittedName>
</protein>
<dbReference type="PANTHER" id="PTHR42852:SF6">
    <property type="entry name" value="THIOL:DISULFIDE INTERCHANGE PROTEIN DSBE"/>
    <property type="match status" value="1"/>
</dbReference>
<reference evidence="7 8" key="1">
    <citation type="submission" date="2019-02" db="EMBL/GenBank/DDBJ databases">
        <title>Draft Genome Sequence of the Prevotella sp. BCRC 81118, Isolated from Human Feces.</title>
        <authorList>
            <person name="Huang C.-H."/>
        </authorList>
    </citation>
    <scope>NUCLEOTIDE SEQUENCE [LARGE SCALE GENOMIC DNA]</scope>
    <source>
        <strain evidence="7 8">BCRC 81118</strain>
    </source>
</reference>
<evidence type="ECO:0000256" key="3">
    <source>
        <dbReference type="ARBA" id="ARBA00023157"/>
    </source>
</evidence>
<dbReference type="InterPro" id="IPR017937">
    <property type="entry name" value="Thioredoxin_CS"/>
</dbReference>
<comment type="subcellular location">
    <subcellularLocation>
        <location evidence="1">Cell envelope</location>
    </subcellularLocation>
</comment>
<dbReference type="GO" id="GO:0016491">
    <property type="term" value="F:oxidoreductase activity"/>
    <property type="evidence" value="ECO:0007669"/>
    <property type="project" value="InterPro"/>
</dbReference>
<dbReference type="Proteomes" id="UP000297872">
    <property type="component" value="Unassembled WGS sequence"/>
</dbReference>
<dbReference type="InterPro" id="IPR000866">
    <property type="entry name" value="AhpC/TSA"/>
</dbReference>
<evidence type="ECO:0000256" key="2">
    <source>
        <dbReference type="ARBA" id="ARBA00022748"/>
    </source>
</evidence>
<dbReference type="PANTHER" id="PTHR42852">
    <property type="entry name" value="THIOL:DISULFIDE INTERCHANGE PROTEIN DSBE"/>
    <property type="match status" value="1"/>
</dbReference>
<dbReference type="SUPFAM" id="SSF52833">
    <property type="entry name" value="Thioredoxin-like"/>
    <property type="match status" value="1"/>
</dbReference>
<sequence length="503" mass="57046">MKKKKIMLLALGIMGVLPLMAQGSRHFTIDGEMTRDSMRYEPKAIQKVYLKHIVNGEEVLLDSAIVKNRRFHFEGTAPEFTEAAMITGFDNGAVQLLLEPGNIKVLPFDANFPTGAKAEGTTNNDIFKGYVLLHGKNADDAKRNIDNLRKSLPDSIIKDDMKYMPYHSAMFNANGVYYKVDVMDYFLKHIDSEAALFILKYDLYYMYKPQVLHDVFMKAMPERLHEHPIYKELANQLLTNQMGEGSAAPDFSAKGLDGKSLSLSQLKGKFVFLDIWASWCAPCRREIPFVKQALAEAASSDNFKVLSYSIDSKKNEWVNCINKNQMTDKNWIHVSTLKGWGSDIVRLYNVRGVPHTVLIDPQGNIVKFNLRGEELVKTVKDILSKPFKAKKVTANKEVELPTVEMPKYVASTDADKKVAAEYEKIAKQKGLSPISMLENKLKFILDHNNSSFAPYALERDFFNILDKAYNQRLSNAFSPDIQDSPYYKSYVNKVAALLEDDDK</sequence>
<dbReference type="AlphaFoldDB" id="A0A4Y8VIB5"/>
<evidence type="ECO:0000256" key="4">
    <source>
        <dbReference type="ARBA" id="ARBA00023284"/>
    </source>
</evidence>
<dbReference type="GO" id="GO:0017004">
    <property type="term" value="P:cytochrome complex assembly"/>
    <property type="evidence" value="ECO:0007669"/>
    <property type="project" value="UniProtKB-KW"/>
</dbReference>
<feature type="chain" id="PRO_5021444808" evidence="5">
    <location>
        <begin position="22"/>
        <end position="503"/>
    </location>
</feature>
<feature type="domain" description="Thioredoxin" evidence="6">
    <location>
        <begin position="242"/>
        <end position="388"/>
    </location>
</feature>
<name>A0A4Y8VIB5_9BACT</name>
<keyword evidence="3" id="KW-1015">Disulfide bond</keyword>
<keyword evidence="4" id="KW-0676">Redox-active center</keyword>
<dbReference type="InterPro" id="IPR036249">
    <property type="entry name" value="Thioredoxin-like_sf"/>
</dbReference>
<dbReference type="Pfam" id="PF00578">
    <property type="entry name" value="AhpC-TSA"/>
    <property type="match status" value="1"/>
</dbReference>
<dbReference type="InterPro" id="IPR050553">
    <property type="entry name" value="Thioredoxin_ResA/DsbE_sf"/>
</dbReference>
<dbReference type="GO" id="GO:0030313">
    <property type="term" value="C:cell envelope"/>
    <property type="evidence" value="ECO:0007669"/>
    <property type="project" value="UniProtKB-SubCell"/>
</dbReference>
<evidence type="ECO:0000259" key="6">
    <source>
        <dbReference type="PROSITE" id="PS51352"/>
    </source>
</evidence>
<dbReference type="PROSITE" id="PS51352">
    <property type="entry name" value="THIOREDOXIN_2"/>
    <property type="match status" value="1"/>
</dbReference>
<dbReference type="Pfam" id="PF14289">
    <property type="entry name" value="DUF4369"/>
    <property type="match status" value="1"/>
</dbReference>
<organism evidence="7 8">
    <name type="scientific">Segatella hominis</name>
    <dbReference type="NCBI Taxonomy" id="2518605"/>
    <lineage>
        <taxon>Bacteria</taxon>
        <taxon>Pseudomonadati</taxon>
        <taxon>Bacteroidota</taxon>
        <taxon>Bacteroidia</taxon>
        <taxon>Bacteroidales</taxon>
        <taxon>Prevotellaceae</taxon>
        <taxon>Segatella</taxon>
    </lineage>
</organism>
<dbReference type="OrthoDB" id="9794348at2"/>
<accession>A0A4Y8VIB5</accession>
<dbReference type="PROSITE" id="PS00194">
    <property type="entry name" value="THIOREDOXIN_1"/>
    <property type="match status" value="1"/>
</dbReference>
<keyword evidence="8" id="KW-1185">Reference proteome</keyword>
<evidence type="ECO:0000256" key="1">
    <source>
        <dbReference type="ARBA" id="ARBA00004196"/>
    </source>
</evidence>
<dbReference type="GeneID" id="302995482"/>
<proteinExistence type="predicted"/>
<dbReference type="InterPro" id="IPR025380">
    <property type="entry name" value="DUF4369"/>
</dbReference>
<dbReference type="InterPro" id="IPR013766">
    <property type="entry name" value="Thioredoxin_domain"/>
</dbReference>
<keyword evidence="2" id="KW-0201">Cytochrome c-type biogenesis</keyword>
<comment type="caution">
    <text evidence="7">The sequence shown here is derived from an EMBL/GenBank/DDBJ whole genome shotgun (WGS) entry which is preliminary data.</text>
</comment>
<evidence type="ECO:0000256" key="5">
    <source>
        <dbReference type="SAM" id="SignalP"/>
    </source>
</evidence>
<evidence type="ECO:0000313" key="8">
    <source>
        <dbReference type="Proteomes" id="UP000297872"/>
    </source>
</evidence>